<accession>A0ABT6CH51</accession>
<keyword evidence="1" id="KW-0812">Transmembrane</keyword>
<gene>
    <name evidence="2" type="ORF">POM99_07840</name>
</gene>
<proteinExistence type="predicted"/>
<evidence type="ECO:0000256" key="1">
    <source>
        <dbReference type="SAM" id="Phobius"/>
    </source>
</evidence>
<organism evidence="2 3">
    <name type="scientific">Novosphingobium cyanobacteriorum</name>
    <dbReference type="NCBI Taxonomy" id="3024215"/>
    <lineage>
        <taxon>Bacteria</taxon>
        <taxon>Pseudomonadati</taxon>
        <taxon>Pseudomonadota</taxon>
        <taxon>Alphaproteobacteria</taxon>
        <taxon>Sphingomonadales</taxon>
        <taxon>Sphingomonadaceae</taxon>
        <taxon>Novosphingobium</taxon>
    </lineage>
</organism>
<keyword evidence="3" id="KW-1185">Reference proteome</keyword>
<reference evidence="2 3" key="1">
    <citation type="submission" date="2023-03" db="EMBL/GenBank/DDBJ databases">
        <title>Novosphingobium cyanobacteriorum sp. nov., isolated from a eutrophic reservoir during the Microcystis bloom period.</title>
        <authorList>
            <person name="Kang M."/>
            <person name="Le V."/>
            <person name="Ko S.-R."/>
            <person name="Lee S.-A."/>
            <person name="Ahn C.-Y."/>
        </authorList>
    </citation>
    <scope>NUCLEOTIDE SEQUENCE [LARGE SCALE GENOMIC DNA]</scope>
    <source>
        <strain evidence="2 3">HBC54</strain>
    </source>
</reference>
<dbReference type="Proteomes" id="UP001222770">
    <property type="component" value="Unassembled WGS sequence"/>
</dbReference>
<keyword evidence="1" id="KW-1133">Transmembrane helix</keyword>
<protein>
    <submittedName>
        <fullName evidence="2">Uncharacterized protein</fullName>
    </submittedName>
</protein>
<dbReference type="EMBL" id="JAROCY010000006">
    <property type="protein sequence ID" value="MDF8333106.1"/>
    <property type="molecule type" value="Genomic_DNA"/>
</dbReference>
<comment type="caution">
    <text evidence="2">The sequence shown here is derived from an EMBL/GenBank/DDBJ whole genome shotgun (WGS) entry which is preliminary data.</text>
</comment>
<keyword evidence="1" id="KW-0472">Membrane</keyword>
<evidence type="ECO:0000313" key="2">
    <source>
        <dbReference type="EMBL" id="MDF8333106.1"/>
    </source>
</evidence>
<dbReference type="RefSeq" id="WP_277276468.1">
    <property type="nucleotide sequence ID" value="NZ_JAROCY010000006.1"/>
</dbReference>
<name>A0ABT6CH51_9SPHN</name>
<feature type="transmembrane region" description="Helical" evidence="1">
    <location>
        <begin position="50"/>
        <end position="72"/>
    </location>
</feature>
<sequence>MFAFAQYVKRRICGLVQQAPAIHHPAGADELGDCLEEPHNKQEVIPMRSIVTYALPIILAAGISGMMFTATLA</sequence>
<evidence type="ECO:0000313" key="3">
    <source>
        <dbReference type="Proteomes" id="UP001222770"/>
    </source>
</evidence>